<accession>A0A1B6C4S7</accession>
<dbReference type="AlphaFoldDB" id="A0A1B6C4S7"/>
<protein>
    <submittedName>
        <fullName evidence="1">Uncharacterized protein</fullName>
    </submittedName>
</protein>
<feature type="non-terminal residue" evidence="1">
    <location>
        <position position="199"/>
    </location>
</feature>
<proteinExistence type="predicted"/>
<reference evidence="1" key="1">
    <citation type="submission" date="2015-12" db="EMBL/GenBank/DDBJ databases">
        <title>De novo transcriptome assembly of four potential Pierce s Disease insect vectors from Arizona vineyards.</title>
        <authorList>
            <person name="Tassone E.E."/>
        </authorList>
    </citation>
    <scope>NUCLEOTIDE SEQUENCE</scope>
</reference>
<name>A0A1B6C4S7_9HEMI</name>
<gene>
    <name evidence="1" type="ORF">g.796</name>
</gene>
<evidence type="ECO:0000313" key="1">
    <source>
        <dbReference type="EMBL" id="JAS08511.1"/>
    </source>
</evidence>
<feature type="non-terminal residue" evidence="1">
    <location>
        <position position="1"/>
    </location>
</feature>
<organism evidence="1">
    <name type="scientific">Clastoptera arizonana</name>
    <name type="common">Arizona spittle bug</name>
    <dbReference type="NCBI Taxonomy" id="38151"/>
    <lineage>
        <taxon>Eukaryota</taxon>
        <taxon>Metazoa</taxon>
        <taxon>Ecdysozoa</taxon>
        <taxon>Arthropoda</taxon>
        <taxon>Hexapoda</taxon>
        <taxon>Insecta</taxon>
        <taxon>Pterygota</taxon>
        <taxon>Neoptera</taxon>
        <taxon>Paraneoptera</taxon>
        <taxon>Hemiptera</taxon>
        <taxon>Auchenorrhyncha</taxon>
        <taxon>Cercopoidea</taxon>
        <taxon>Clastopteridae</taxon>
        <taxon>Clastoptera</taxon>
    </lineage>
</organism>
<dbReference type="EMBL" id="GEDC01028787">
    <property type="protein sequence ID" value="JAS08511.1"/>
    <property type="molecule type" value="Transcribed_RNA"/>
</dbReference>
<sequence>NPLVSIVHCATFMPLYPGVYFVGVSYSRSVIQKLTEKYSKRLEVKPTAPQIISAAFTDELNAVCISFDQNIAGPFNCSKIFLSRTLQLFGRGSICKYNTNQLCVILGQDARIMPGDVLEFTSNNGLYNTLSGIELTARFENIRVVEVETPRPVYQILGPNFICPEGQPLYHQPNKNRLAIVRNSSTPSTISKIKIISRG</sequence>